<keyword evidence="2" id="KW-1133">Transmembrane helix</keyword>
<feature type="region of interest" description="Disordered" evidence="1">
    <location>
        <begin position="183"/>
        <end position="205"/>
    </location>
</feature>
<keyword evidence="2" id="KW-0812">Transmembrane</keyword>
<dbReference type="RefSeq" id="XP_024710318.1">
    <property type="nucleotide sequence ID" value="XM_024854310.1"/>
</dbReference>
<name>A0A2I2GQ63_9EURO</name>
<evidence type="ECO:0000313" key="4">
    <source>
        <dbReference type="Proteomes" id="UP000234275"/>
    </source>
</evidence>
<keyword evidence="4" id="KW-1185">Reference proteome</keyword>
<comment type="caution">
    <text evidence="3">The sequence shown here is derived from an EMBL/GenBank/DDBJ whole genome shotgun (WGS) entry which is preliminary data.</text>
</comment>
<dbReference type="VEuPathDB" id="FungiDB:P170DRAFT_505648"/>
<feature type="transmembrane region" description="Helical" evidence="2">
    <location>
        <begin position="144"/>
        <end position="161"/>
    </location>
</feature>
<accession>A0A2I2GQ63</accession>
<gene>
    <name evidence="3" type="ORF">P170DRAFT_505648</name>
</gene>
<proteinExistence type="predicted"/>
<organism evidence="3 4">
    <name type="scientific">Aspergillus steynii IBT 23096</name>
    <dbReference type="NCBI Taxonomy" id="1392250"/>
    <lineage>
        <taxon>Eukaryota</taxon>
        <taxon>Fungi</taxon>
        <taxon>Dikarya</taxon>
        <taxon>Ascomycota</taxon>
        <taxon>Pezizomycotina</taxon>
        <taxon>Eurotiomycetes</taxon>
        <taxon>Eurotiomycetidae</taxon>
        <taxon>Eurotiales</taxon>
        <taxon>Aspergillaceae</taxon>
        <taxon>Aspergillus</taxon>
        <taxon>Aspergillus subgen. Circumdati</taxon>
    </lineage>
</organism>
<sequence>MHSMRLASRLPSVFTAAPRATTTAPWKTLSAGHVPSQIHSQLPSSISPRRQFSQTIPSFSSPFRLSSNNGPAEHSQTSAPSQPEFEINDPNDPLSHYAQYKPKRQWPPDMSKLSPKHQFRLERKYRRRAALKFARPKWMKATKLVQWGVIGFVLIYAMLFMEWDDRGSPFEEFRKTFFAGVKGAFSSPPPPGPVRKSDDTTTKEQ</sequence>
<feature type="region of interest" description="Disordered" evidence="1">
    <location>
        <begin position="58"/>
        <end position="113"/>
    </location>
</feature>
<evidence type="ECO:0000313" key="3">
    <source>
        <dbReference type="EMBL" id="PLB55016.1"/>
    </source>
</evidence>
<keyword evidence="2" id="KW-0472">Membrane</keyword>
<evidence type="ECO:0000256" key="2">
    <source>
        <dbReference type="SAM" id="Phobius"/>
    </source>
</evidence>
<dbReference type="GeneID" id="36562016"/>
<dbReference type="OrthoDB" id="5278907at2759"/>
<protein>
    <submittedName>
        <fullName evidence="3">Uncharacterized protein</fullName>
    </submittedName>
</protein>
<dbReference type="AlphaFoldDB" id="A0A2I2GQ63"/>
<dbReference type="EMBL" id="MSFO01000001">
    <property type="protein sequence ID" value="PLB55016.1"/>
    <property type="molecule type" value="Genomic_DNA"/>
</dbReference>
<evidence type="ECO:0000256" key="1">
    <source>
        <dbReference type="SAM" id="MobiDB-lite"/>
    </source>
</evidence>
<feature type="compositionally biased region" description="Polar residues" evidence="1">
    <location>
        <begin position="58"/>
        <end position="81"/>
    </location>
</feature>
<reference evidence="3 4" key="1">
    <citation type="submission" date="2016-12" db="EMBL/GenBank/DDBJ databases">
        <title>The genomes of Aspergillus section Nigri reveals drivers in fungal speciation.</title>
        <authorList>
            <consortium name="DOE Joint Genome Institute"/>
            <person name="Vesth T.C."/>
            <person name="Nybo J."/>
            <person name="Theobald S."/>
            <person name="Brandl J."/>
            <person name="Frisvad J.C."/>
            <person name="Nielsen K.F."/>
            <person name="Lyhne E.K."/>
            <person name="Kogle M.E."/>
            <person name="Kuo A."/>
            <person name="Riley R."/>
            <person name="Clum A."/>
            <person name="Nolan M."/>
            <person name="Lipzen A."/>
            <person name="Salamov A."/>
            <person name="Henrissat B."/>
            <person name="Wiebenga A."/>
            <person name="De Vries R.P."/>
            <person name="Grigoriev I.V."/>
            <person name="Mortensen U.H."/>
            <person name="Andersen M.R."/>
            <person name="Baker S.E."/>
        </authorList>
    </citation>
    <scope>NUCLEOTIDE SEQUENCE [LARGE SCALE GENOMIC DNA]</scope>
    <source>
        <strain evidence="3 4">IBT 23096</strain>
    </source>
</reference>
<feature type="compositionally biased region" description="Basic and acidic residues" evidence="1">
    <location>
        <begin position="195"/>
        <end position="205"/>
    </location>
</feature>
<dbReference type="Proteomes" id="UP000234275">
    <property type="component" value="Unassembled WGS sequence"/>
</dbReference>